<dbReference type="Gene3D" id="3.40.50.12370">
    <property type="match status" value="1"/>
</dbReference>
<dbReference type="CDD" id="cd00293">
    <property type="entry name" value="USP-like"/>
    <property type="match status" value="1"/>
</dbReference>
<comment type="similarity">
    <text evidence="1">Belongs to the universal stress protein A family.</text>
</comment>
<protein>
    <submittedName>
        <fullName evidence="3">Universal stress protein</fullName>
    </submittedName>
</protein>
<dbReference type="RefSeq" id="WP_188255491.1">
    <property type="nucleotide sequence ID" value="NZ_JABVCF010000007.1"/>
</dbReference>
<organism evidence="3 4">
    <name type="scientific">Pseudaminobacter soli</name>
    <name type="common">ex Zhang et al. 2022</name>
    <dbReference type="NCBI Taxonomy" id="2831468"/>
    <lineage>
        <taxon>Bacteria</taxon>
        <taxon>Pseudomonadati</taxon>
        <taxon>Pseudomonadota</taxon>
        <taxon>Alphaproteobacteria</taxon>
        <taxon>Hyphomicrobiales</taxon>
        <taxon>Phyllobacteriaceae</taxon>
        <taxon>Pseudaminobacter</taxon>
    </lineage>
</organism>
<reference evidence="3" key="1">
    <citation type="submission" date="2021-04" db="EMBL/GenBank/DDBJ databases">
        <title>Pseudaminobacter soli sp. nov., isolated from paddy soil contaminated by heavy metals.</title>
        <authorList>
            <person name="Zhang K."/>
        </authorList>
    </citation>
    <scope>NUCLEOTIDE SEQUENCE</scope>
    <source>
        <strain evidence="3">19-2017</strain>
    </source>
</reference>
<gene>
    <name evidence="3" type="ORF">KEU06_15140</name>
</gene>
<keyword evidence="4" id="KW-1185">Reference proteome</keyword>
<evidence type="ECO:0000256" key="1">
    <source>
        <dbReference type="ARBA" id="ARBA00008791"/>
    </source>
</evidence>
<dbReference type="InterPro" id="IPR006015">
    <property type="entry name" value="Universal_stress_UspA"/>
</dbReference>
<sequence>MTIRTILTVAGVGNERGDLELAARLCQQTGAHLSVLVVGMAAPPPIGEYAAVVSDAWLQERQAEMHRVSDRVSEVTSFIAASAVSGDVADEYVELAWADESVGRRARYADLTLAGPNTLLSGTLKDKVIEGALFGSGKPLLLIPAGIEPTLSPKRVLIGWDGRIEASRAVREALDMLRGAQEVRVALVDPGQGEDTHGEEPGADLAAYLARHGVKVTVDRLPREGNSVADVLRRHATDTAAEMIVMGAYGHSRLRERIFGGVTRSMIENPTLPIFMAR</sequence>
<name>A0A942E7P1_9HYPH</name>
<dbReference type="Proteomes" id="UP000680348">
    <property type="component" value="Unassembled WGS sequence"/>
</dbReference>
<dbReference type="SUPFAM" id="SSF52402">
    <property type="entry name" value="Adenine nucleotide alpha hydrolases-like"/>
    <property type="match status" value="1"/>
</dbReference>
<dbReference type="Pfam" id="PF00582">
    <property type="entry name" value="Usp"/>
    <property type="match status" value="1"/>
</dbReference>
<accession>A0A942E7P1</accession>
<comment type="caution">
    <text evidence="3">The sequence shown here is derived from an EMBL/GenBank/DDBJ whole genome shotgun (WGS) entry which is preliminary data.</text>
</comment>
<evidence type="ECO:0000259" key="2">
    <source>
        <dbReference type="Pfam" id="PF00582"/>
    </source>
</evidence>
<evidence type="ECO:0000313" key="3">
    <source>
        <dbReference type="EMBL" id="MBS3649947.1"/>
    </source>
</evidence>
<dbReference type="EMBL" id="JAGWCR010000007">
    <property type="protein sequence ID" value="MBS3649947.1"/>
    <property type="molecule type" value="Genomic_DNA"/>
</dbReference>
<dbReference type="PANTHER" id="PTHR46268:SF15">
    <property type="entry name" value="UNIVERSAL STRESS PROTEIN HP_0031"/>
    <property type="match status" value="1"/>
</dbReference>
<dbReference type="AlphaFoldDB" id="A0A942E7P1"/>
<dbReference type="PRINTS" id="PR01438">
    <property type="entry name" value="UNVRSLSTRESS"/>
</dbReference>
<dbReference type="InterPro" id="IPR006016">
    <property type="entry name" value="UspA"/>
</dbReference>
<proteinExistence type="inferred from homology"/>
<evidence type="ECO:0000313" key="4">
    <source>
        <dbReference type="Proteomes" id="UP000680348"/>
    </source>
</evidence>
<dbReference type="PANTHER" id="PTHR46268">
    <property type="entry name" value="STRESS RESPONSE PROTEIN NHAX"/>
    <property type="match status" value="1"/>
</dbReference>
<feature type="domain" description="UspA" evidence="2">
    <location>
        <begin position="154"/>
        <end position="277"/>
    </location>
</feature>